<keyword evidence="1" id="KW-0805">Transcription regulation</keyword>
<dbReference type="HOGENOM" id="CLU_069356_27_0_6"/>
<dbReference type="Proteomes" id="UP000028012">
    <property type="component" value="Unassembled WGS sequence"/>
</dbReference>
<evidence type="ECO:0000256" key="3">
    <source>
        <dbReference type="ARBA" id="ARBA00023163"/>
    </source>
</evidence>
<accession>A0A098Q442</accession>
<dbReference type="FunFam" id="1.10.10.60:FF:000141">
    <property type="entry name" value="TetR family transcriptional regulator"/>
    <property type="match status" value="1"/>
</dbReference>
<evidence type="ECO:0000256" key="2">
    <source>
        <dbReference type="ARBA" id="ARBA00023125"/>
    </source>
</evidence>
<dbReference type="PANTHER" id="PTHR30055:SF224">
    <property type="entry name" value="TRANSCRIPTIONAL REGULATOR TETR FAMILY"/>
    <property type="match status" value="1"/>
</dbReference>
<dbReference type="GO" id="GO:0003700">
    <property type="term" value="F:DNA-binding transcription factor activity"/>
    <property type="evidence" value="ECO:0007669"/>
    <property type="project" value="TreeGrafter"/>
</dbReference>
<gene>
    <name evidence="4" type="ORF">GW15_0201065</name>
</gene>
<dbReference type="Gene3D" id="1.10.357.10">
    <property type="entry name" value="Tetracycline Repressor, domain 2"/>
    <property type="match status" value="1"/>
</dbReference>
<keyword evidence="2" id="KW-0238">DNA-binding</keyword>
<dbReference type="eggNOG" id="COG1309">
    <property type="taxonomic scope" value="Bacteria"/>
</dbReference>
<dbReference type="PROSITE" id="PS01081">
    <property type="entry name" value="HTH_TETR_1"/>
    <property type="match status" value="1"/>
</dbReference>
<sequence length="210" mass="23049">MLTPSSSNATPQRLTDRKRSAIVEAAIAEFRQHGFEATSMDRVAATAGVSKRTVYNHFPSKDALFGEILRGLWQRSAEAVDLAYRPDQPLHSQLIALLQQKLRLLDDPAFIDLSRVAIAEGIHSPARARELLSQLGSKEEGTTTWLRAALADGRLAGVEPEFAAQQLQALVKGFAFWPQITMGQPPLSPQQQTQVAESAVAMFLGLYARK</sequence>
<dbReference type="GeneID" id="58005076"/>
<dbReference type="InterPro" id="IPR050109">
    <property type="entry name" value="HTH-type_TetR-like_transc_reg"/>
</dbReference>
<evidence type="ECO:0000313" key="4">
    <source>
        <dbReference type="EMBL" id="KGE53673.1"/>
    </source>
</evidence>
<evidence type="ECO:0000313" key="5">
    <source>
        <dbReference type="Proteomes" id="UP000028012"/>
    </source>
</evidence>
<reference evidence="4 5" key="1">
    <citation type="submission" date="2014-09" db="EMBL/GenBank/DDBJ databases">
        <title>A draft genome sequence for Xanthomonas axonopodis pv. vasculorum NCPPB 900.</title>
        <authorList>
            <person name="Harrison J."/>
            <person name="Studholme D.J."/>
        </authorList>
    </citation>
    <scope>NUCLEOTIDE SEQUENCE [LARGE SCALE GENOMIC DNA]</scope>
    <source>
        <strain evidence="4 5">NCPPB 900</strain>
    </source>
</reference>
<dbReference type="Gene3D" id="1.10.10.60">
    <property type="entry name" value="Homeodomain-like"/>
    <property type="match status" value="1"/>
</dbReference>
<dbReference type="SUPFAM" id="SSF46689">
    <property type="entry name" value="Homeodomain-like"/>
    <property type="match status" value="1"/>
</dbReference>
<comment type="caution">
    <text evidence="4">The sequence shown here is derived from an EMBL/GenBank/DDBJ whole genome shotgun (WGS) entry which is preliminary data.</text>
</comment>
<dbReference type="AlphaFoldDB" id="A0A098Q442"/>
<dbReference type="InterPro" id="IPR009057">
    <property type="entry name" value="Homeodomain-like_sf"/>
</dbReference>
<dbReference type="RefSeq" id="WP_042821009.1">
    <property type="nucleotide sequence ID" value="NZ_CP053649.1"/>
</dbReference>
<name>A0A098Q442_9XANT</name>
<dbReference type="Pfam" id="PF00440">
    <property type="entry name" value="TetR_N"/>
    <property type="match status" value="1"/>
</dbReference>
<keyword evidence="3" id="KW-0804">Transcription</keyword>
<protein>
    <submittedName>
        <fullName evidence="4">TetR family transcriptional regulator</fullName>
    </submittedName>
</protein>
<dbReference type="InterPro" id="IPR036271">
    <property type="entry name" value="Tet_transcr_reg_TetR-rel_C_sf"/>
</dbReference>
<organism evidence="4 5">
    <name type="scientific">Xanthomonas axonopodis pv. vasculorum</name>
    <dbReference type="NCBI Taxonomy" id="325777"/>
    <lineage>
        <taxon>Bacteria</taxon>
        <taxon>Pseudomonadati</taxon>
        <taxon>Pseudomonadota</taxon>
        <taxon>Gammaproteobacteria</taxon>
        <taxon>Lysobacterales</taxon>
        <taxon>Lysobacteraceae</taxon>
        <taxon>Xanthomonas</taxon>
    </lineage>
</organism>
<dbReference type="STRING" id="325777.GW15_0201065"/>
<dbReference type="PANTHER" id="PTHR30055">
    <property type="entry name" value="HTH-TYPE TRANSCRIPTIONAL REGULATOR RUTR"/>
    <property type="match status" value="1"/>
</dbReference>
<dbReference type="PROSITE" id="PS50977">
    <property type="entry name" value="HTH_TETR_2"/>
    <property type="match status" value="1"/>
</dbReference>
<dbReference type="GO" id="GO:0000976">
    <property type="term" value="F:transcription cis-regulatory region binding"/>
    <property type="evidence" value="ECO:0007669"/>
    <property type="project" value="TreeGrafter"/>
</dbReference>
<proteinExistence type="predicted"/>
<dbReference type="InterPro" id="IPR001647">
    <property type="entry name" value="HTH_TetR"/>
</dbReference>
<dbReference type="EMBL" id="JPHD02000009">
    <property type="protein sequence ID" value="KGE53673.1"/>
    <property type="molecule type" value="Genomic_DNA"/>
</dbReference>
<dbReference type="InterPro" id="IPR023772">
    <property type="entry name" value="DNA-bd_HTH_TetR-type_CS"/>
</dbReference>
<evidence type="ECO:0000256" key="1">
    <source>
        <dbReference type="ARBA" id="ARBA00023015"/>
    </source>
</evidence>
<dbReference type="SUPFAM" id="SSF48498">
    <property type="entry name" value="Tetracyclin repressor-like, C-terminal domain"/>
    <property type="match status" value="1"/>
</dbReference>
<dbReference type="InterPro" id="IPR039536">
    <property type="entry name" value="TetR_C_Proteobacteria"/>
</dbReference>
<dbReference type="Pfam" id="PF14246">
    <property type="entry name" value="TetR_C_7"/>
    <property type="match status" value="1"/>
</dbReference>
<dbReference type="PRINTS" id="PR00455">
    <property type="entry name" value="HTHTETR"/>
</dbReference>